<comment type="caution">
    <text evidence="2">The sequence shown here is derived from an EMBL/GenBank/DDBJ whole genome shotgun (WGS) entry which is preliminary data.</text>
</comment>
<reference evidence="2 3" key="1">
    <citation type="submission" date="2015-11" db="EMBL/GenBank/DDBJ databases">
        <title>Draft genome sequences of new species of the genus Lactobacillus isolated from orchardgrass silage.</title>
        <authorList>
            <person name="Tohno M."/>
            <person name="Tanizawa Y."/>
            <person name="Arita M."/>
        </authorList>
    </citation>
    <scope>NUCLEOTIDE SEQUENCE [LARGE SCALE GENOMIC DNA]</scope>
    <source>
        <strain evidence="2 3">IWT126</strain>
    </source>
</reference>
<evidence type="ECO:0000313" key="3">
    <source>
        <dbReference type="Proteomes" id="UP000198402"/>
    </source>
</evidence>
<feature type="signal peptide" evidence="1">
    <location>
        <begin position="1"/>
        <end position="26"/>
    </location>
</feature>
<evidence type="ECO:0000256" key="1">
    <source>
        <dbReference type="SAM" id="SignalP"/>
    </source>
</evidence>
<evidence type="ECO:0000313" key="2">
    <source>
        <dbReference type="EMBL" id="GAX01936.1"/>
    </source>
</evidence>
<dbReference type="EMBL" id="BCMG01000010">
    <property type="protein sequence ID" value="GAX01936.1"/>
    <property type="molecule type" value="Genomic_DNA"/>
</dbReference>
<dbReference type="AlphaFoldDB" id="A0A1Z5IJS1"/>
<keyword evidence="3" id="KW-1185">Reference proteome</keyword>
<protein>
    <submittedName>
        <fullName evidence="2">Uncharacterized protein</fullName>
    </submittedName>
</protein>
<dbReference type="STRING" id="1302250.GCA_001313225_01305"/>
<feature type="chain" id="PRO_5039583977" evidence="1">
    <location>
        <begin position="27"/>
        <end position="257"/>
    </location>
</feature>
<dbReference type="RefSeq" id="WP_133286376.1">
    <property type="nucleotide sequence ID" value="NZ_BCMG01000010.1"/>
</dbReference>
<name>A0A1Z5IJS1_9LACO</name>
<organism evidence="2 3">
    <name type="scientific">Secundilactobacillus silagei JCM 19001</name>
    <dbReference type="NCBI Taxonomy" id="1302250"/>
    <lineage>
        <taxon>Bacteria</taxon>
        <taxon>Bacillati</taxon>
        <taxon>Bacillota</taxon>
        <taxon>Bacilli</taxon>
        <taxon>Lactobacillales</taxon>
        <taxon>Lactobacillaceae</taxon>
        <taxon>Secundilactobacillus</taxon>
    </lineage>
</organism>
<gene>
    <name evidence="2" type="ORF">IWT126_02000</name>
</gene>
<dbReference type="Proteomes" id="UP000198402">
    <property type="component" value="Unassembled WGS sequence"/>
</dbReference>
<accession>A0A1Z5IJS1</accession>
<keyword evidence="1" id="KW-0732">Signal</keyword>
<dbReference type="OrthoDB" id="2272652at2"/>
<proteinExistence type="predicted"/>
<sequence length="257" mass="28874">MKNRILKGIASLSLGIGLFGAGSVVANNYVNASAKTSSVQNTGKKTSKYTVKTWKQLWSSKYKNKLDQYGIEKYSMLYKNTKLYKNREYAGSTPAYSHKGYIPKTDIELATGVWHINLHCDIFAYMTNGHQIYLGANPSKSVEVVPGWHNLNDHFTNNTKHWKLYFVHGNGRIPNENERCYAETDNGTPTRVADKKAGYHNLRDYVGDVSLDSMAHINSKTDQGNGATLINKKAKIAINYPAISIQNASDWNTNYHE</sequence>